<evidence type="ECO:0000256" key="1">
    <source>
        <dbReference type="SAM" id="MobiDB-lite"/>
    </source>
</evidence>
<comment type="caution">
    <text evidence="2">The sequence shown here is derived from an EMBL/GenBank/DDBJ whole genome shotgun (WGS) entry which is preliminary data.</text>
</comment>
<reference evidence="2" key="1">
    <citation type="thesis" date="2021" institute="BYU ScholarsArchive" country="Provo, UT, USA">
        <title>Applications of and Algorithms for Genome Assembly and Genomic Analyses with an Emphasis on Marine Teleosts.</title>
        <authorList>
            <person name="Pickett B.D."/>
        </authorList>
    </citation>
    <scope>NUCLEOTIDE SEQUENCE</scope>
    <source>
        <strain evidence="2">HI-2016</strain>
    </source>
</reference>
<protein>
    <submittedName>
        <fullName evidence="2">Uncharacterized protein</fullName>
    </submittedName>
</protein>
<keyword evidence="3" id="KW-1185">Reference proteome</keyword>
<accession>A0A8T2NB77</accession>
<feature type="compositionally biased region" description="Pro residues" evidence="1">
    <location>
        <begin position="266"/>
        <end position="289"/>
    </location>
</feature>
<dbReference type="Proteomes" id="UP000824540">
    <property type="component" value="Unassembled WGS sequence"/>
</dbReference>
<sequence>MLYPGGASRVSGTWVTFGGQITDEILSLTSSLKPSYSSATLLSSASLSPATDSAVSDSPARCQYRCFTTALNNIATVSITEPTDRLRCACQTQDSAQHSHAFQSGDHYQDFLGWKLEYVDVVFANRPDPNTPMEGGGVRSPAAGCSELICSLLEALHAQLAFSKILNEPHWPRRDLTGCRGARPINRRQAILCMTIALRVPWENCSRLSQRLASLKKDVTERLEGLAEVWLSALATDAPVVCMVEGSRENKLSDTAGRAEAAALPTPCPCPQPPPPPTPQSPPLPPSCPSPMEMSFHSQM</sequence>
<evidence type="ECO:0000313" key="3">
    <source>
        <dbReference type="Proteomes" id="UP000824540"/>
    </source>
</evidence>
<evidence type="ECO:0000313" key="2">
    <source>
        <dbReference type="EMBL" id="KAG9337713.1"/>
    </source>
</evidence>
<proteinExistence type="predicted"/>
<dbReference type="AlphaFoldDB" id="A0A8T2NB77"/>
<name>A0A8T2NB77_9TELE</name>
<organism evidence="2 3">
    <name type="scientific">Albula glossodonta</name>
    <name type="common">roundjaw bonefish</name>
    <dbReference type="NCBI Taxonomy" id="121402"/>
    <lineage>
        <taxon>Eukaryota</taxon>
        <taxon>Metazoa</taxon>
        <taxon>Chordata</taxon>
        <taxon>Craniata</taxon>
        <taxon>Vertebrata</taxon>
        <taxon>Euteleostomi</taxon>
        <taxon>Actinopterygii</taxon>
        <taxon>Neopterygii</taxon>
        <taxon>Teleostei</taxon>
        <taxon>Albuliformes</taxon>
        <taxon>Albulidae</taxon>
        <taxon>Albula</taxon>
    </lineage>
</organism>
<dbReference type="EMBL" id="JAFBMS010000082">
    <property type="protein sequence ID" value="KAG9337713.1"/>
    <property type="molecule type" value="Genomic_DNA"/>
</dbReference>
<gene>
    <name evidence="2" type="ORF">JZ751_028363</name>
</gene>
<feature type="region of interest" description="Disordered" evidence="1">
    <location>
        <begin position="252"/>
        <end position="300"/>
    </location>
</feature>